<feature type="region of interest" description="Disordered" evidence="1">
    <location>
        <begin position="155"/>
        <end position="175"/>
    </location>
</feature>
<feature type="region of interest" description="Disordered" evidence="1">
    <location>
        <begin position="621"/>
        <end position="686"/>
    </location>
</feature>
<feature type="region of interest" description="Disordered" evidence="1">
    <location>
        <begin position="1"/>
        <end position="129"/>
    </location>
</feature>
<dbReference type="EMBL" id="ONZP01000233">
    <property type="protein sequence ID" value="SPJ78546.1"/>
    <property type="molecule type" value="Genomic_DNA"/>
</dbReference>
<dbReference type="GO" id="GO:1990116">
    <property type="term" value="P:ribosome-associated ubiquitin-dependent protein catabolic process"/>
    <property type="evidence" value="ECO:0007669"/>
    <property type="project" value="TreeGrafter"/>
</dbReference>
<name>A0AAE8SIX7_9HYPO</name>
<evidence type="ECO:0000256" key="1">
    <source>
        <dbReference type="SAM" id="MobiDB-lite"/>
    </source>
</evidence>
<dbReference type="InterPro" id="IPR006994">
    <property type="entry name" value="TCF25/Rqc1"/>
</dbReference>
<accession>A0AAE8SIX7</accession>
<dbReference type="Proteomes" id="UP001187734">
    <property type="component" value="Unassembled WGS sequence"/>
</dbReference>
<feature type="compositionally biased region" description="Basic residues" evidence="1">
    <location>
        <begin position="73"/>
        <end position="86"/>
    </location>
</feature>
<proteinExistence type="predicted"/>
<keyword evidence="3" id="KW-1185">Reference proteome</keyword>
<dbReference type="Pfam" id="PF04910">
    <property type="entry name" value="Tcf25"/>
    <property type="match status" value="1"/>
</dbReference>
<feature type="compositionally biased region" description="Acidic residues" evidence="1">
    <location>
        <begin position="43"/>
        <end position="62"/>
    </location>
</feature>
<dbReference type="GO" id="GO:0072344">
    <property type="term" value="P:rescue of stalled ribosome"/>
    <property type="evidence" value="ECO:0007669"/>
    <property type="project" value="TreeGrafter"/>
</dbReference>
<dbReference type="GO" id="GO:1990112">
    <property type="term" value="C:RQC complex"/>
    <property type="evidence" value="ECO:0007669"/>
    <property type="project" value="TreeGrafter"/>
</dbReference>
<evidence type="ECO:0000313" key="2">
    <source>
        <dbReference type="EMBL" id="SPJ78546.1"/>
    </source>
</evidence>
<feature type="compositionally biased region" description="Polar residues" evidence="1">
    <location>
        <begin position="107"/>
        <end position="129"/>
    </location>
</feature>
<reference evidence="2" key="1">
    <citation type="submission" date="2018-03" db="EMBL/GenBank/DDBJ databases">
        <authorList>
            <person name="Guldener U."/>
        </authorList>
    </citation>
    <scope>NUCLEOTIDE SEQUENCE</scope>
</reference>
<feature type="compositionally biased region" description="Basic and acidic residues" evidence="1">
    <location>
        <begin position="650"/>
        <end position="664"/>
    </location>
</feature>
<organism evidence="2 3">
    <name type="scientific">Fusarium torulosum</name>
    <dbReference type="NCBI Taxonomy" id="33205"/>
    <lineage>
        <taxon>Eukaryota</taxon>
        <taxon>Fungi</taxon>
        <taxon>Dikarya</taxon>
        <taxon>Ascomycota</taxon>
        <taxon>Pezizomycotina</taxon>
        <taxon>Sordariomycetes</taxon>
        <taxon>Hypocreomycetidae</taxon>
        <taxon>Hypocreales</taxon>
        <taxon>Nectriaceae</taxon>
        <taxon>Fusarium</taxon>
    </lineage>
</organism>
<sequence length="686" mass="77100">MSSRQLRKLQKQREVQEILEDSGDEQLSIAPKPRASLFAALGGDEDEVQDETEEEQQPEEVVSEEKPSPAATKGKKKNKKKKKSKAKTGTPQQDEDDIDKAIRELNITRSKSKNQPTTEDTAAQTSRSNKILTINQYHLKVDNEMRNLFGRDTMKSASAEAEQEGRSRNRQGQGQQPFDIERFLRNPPNAPKLPEVSLRRNPFIQGRDYWPKQSAGGLTIEEIGKAEDGSSTEYAYMHDQNYDTLQACFFGCVQIGDPQRMIHLLKEAPYHVSTLLQVSSIVKGDNRSFASELCERALFAFGRVTTNAFRQNMEQGKARLDFCRPENRQLWLAGYHYIKSLVSKGTYRTGLEWAKLLFSFDRRDPYAMRHFIHMLAIRAHEATWLIDFMDVLEETSDNRDTIYIRQSLVLAHLQLGDTARATEELEKGMKRVPWLYCALFQALGLDTPPSIWGISADTDARAFWEKLYIHQAKDLWNNPEATALLKEVAKSLEKVDTSVLPSTDSPPDQGATRLAFLEGETSLMALAPRQYLDMQPNYEFDPMPPAEEENIFTGTGTRLPWDNEGHHRGPTPEVRAQMHQMFAPHARAGGAAFGGQGEGDSDDEAERAAILDDEELRRDLQEAAQSGGGAGGFLERLMQMLGVGPGPTAERQDGTDADQERGTDTDTEYENDPEPGQGRDAVDTGR</sequence>
<feature type="compositionally biased region" description="Basic residues" evidence="1">
    <location>
        <begin position="1"/>
        <end position="10"/>
    </location>
</feature>
<gene>
    <name evidence="2" type="ORF">FTOL_06935</name>
</gene>
<dbReference type="AlphaFoldDB" id="A0AAE8SIX7"/>
<dbReference type="PANTHER" id="PTHR22684:SF0">
    <property type="entry name" value="RIBOSOME QUALITY CONTROL COMPLEX SUBUNIT TCF25"/>
    <property type="match status" value="1"/>
</dbReference>
<comment type="caution">
    <text evidence="2">The sequence shown here is derived from an EMBL/GenBank/DDBJ whole genome shotgun (WGS) entry which is preliminary data.</text>
</comment>
<protein>
    <submittedName>
        <fullName evidence="2">Related to transcription factor 25</fullName>
    </submittedName>
</protein>
<dbReference type="PANTHER" id="PTHR22684">
    <property type="entry name" value="NULP1-RELATED"/>
    <property type="match status" value="1"/>
</dbReference>
<evidence type="ECO:0000313" key="3">
    <source>
        <dbReference type="Proteomes" id="UP001187734"/>
    </source>
</evidence>